<dbReference type="Proteomes" id="UP000515908">
    <property type="component" value="Chromosome 26"/>
</dbReference>
<comment type="subcellular location">
    <subcellularLocation>
        <location evidence="1">Mitochondrion</location>
    </subcellularLocation>
</comment>
<dbReference type="Pfam" id="PF16200">
    <property type="entry name" value="Band_7_C"/>
    <property type="match status" value="1"/>
</dbReference>
<dbReference type="EMBL" id="LR877170">
    <property type="protein sequence ID" value="CAD2222412.1"/>
    <property type="molecule type" value="Genomic_DNA"/>
</dbReference>
<protein>
    <submittedName>
        <fullName evidence="5">SPFH domain / Band 7 family/C-terminal region of band_7, putative</fullName>
    </submittedName>
</protein>
<dbReference type="OrthoDB" id="434619at2759"/>
<dbReference type="SUPFAM" id="SSF117892">
    <property type="entry name" value="Band 7/SPFH domain"/>
    <property type="match status" value="1"/>
</dbReference>
<reference evidence="5 6" key="1">
    <citation type="submission" date="2020-08" db="EMBL/GenBank/DDBJ databases">
        <authorList>
            <person name="Newling K."/>
            <person name="Davey J."/>
            <person name="Forrester S."/>
        </authorList>
    </citation>
    <scope>NUCLEOTIDE SEQUENCE [LARGE SCALE GENOMIC DNA]</scope>
    <source>
        <strain evidence="6">Crithidia deanei Carvalho (ATCC PRA-265)</strain>
    </source>
</reference>
<dbReference type="GO" id="GO:0098552">
    <property type="term" value="C:side of membrane"/>
    <property type="evidence" value="ECO:0007669"/>
    <property type="project" value="UniProtKB-ARBA"/>
</dbReference>
<proteinExistence type="inferred from homology"/>
<dbReference type="InterPro" id="IPR032435">
    <property type="entry name" value="STML2-like_C"/>
</dbReference>
<dbReference type="PRINTS" id="PR00721">
    <property type="entry name" value="STOMATIN"/>
</dbReference>
<dbReference type="VEuPathDB" id="TriTrypDB:ADEAN_000995600"/>
<dbReference type="SMART" id="SM00244">
    <property type="entry name" value="PHB"/>
    <property type="match status" value="1"/>
</dbReference>
<dbReference type="FunFam" id="3.30.479.30:FF:000004">
    <property type="entry name" value="Putative membrane protease family, stomatin"/>
    <property type="match status" value="1"/>
</dbReference>
<keyword evidence="3" id="KW-0496">Mitochondrion</keyword>
<accession>A0A7G2CVS2</accession>
<dbReference type="PANTHER" id="PTHR43327">
    <property type="entry name" value="STOMATIN-LIKE PROTEIN 2, MITOCHONDRIAL"/>
    <property type="match status" value="1"/>
</dbReference>
<name>A0A7G2CVS2_9TRYP</name>
<evidence type="ECO:0000256" key="3">
    <source>
        <dbReference type="ARBA" id="ARBA00023128"/>
    </source>
</evidence>
<gene>
    <name evidence="5" type="ORF">ADEAN_000995600</name>
</gene>
<evidence type="ECO:0000256" key="2">
    <source>
        <dbReference type="ARBA" id="ARBA00008164"/>
    </source>
</evidence>
<sequence length="348" mass="38630">MRRAQFLLQAYGAQAAAQNAALNASNYPQRGSAPRARGRTLDPSTFNEAVPINKIINIVPQGHEYVVERLGRFHKILDSGIWFVIPIIDQIKYHYNVKEQGFEIPNQSAITSDNVVVEIDGVLFLKIVDSQKASYNIENPIWNLMNLAQTTMRSEIGRMTLDNLFNERANLNKNIVDVLRREASEWGIECKRYEIRDIVVSDLVRQSMDLQAEAERNKRKSILQSEGEAAAEINRAKGLKAACELAADAEKYTILKKAEAEAGRIRIRSNAVAENISIVGDQLKKTPNSNDAVALRVAELYIEKFGEIAKETNTVVMSQPIGDPATFSAQALSVFNAVSTSASKAIPK</sequence>
<keyword evidence="6" id="KW-1185">Reference proteome</keyword>
<comment type="similarity">
    <text evidence="2">Belongs to the band 7/mec-2 family.</text>
</comment>
<dbReference type="AlphaFoldDB" id="A0A7G2CVS2"/>
<dbReference type="GO" id="GO:0007005">
    <property type="term" value="P:mitochondrion organization"/>
    <property type="evidence" value="ECO:0007669"/>
    <property type="project" value="TreeGrafter"/>
</dbReference>
<dbReference type="InterPro" id="IPR001107">
    <property type="entry name" value="Band_7"/>
</dbReference>
<dbReference type="InterPro" id="IPR036013">
    <property type="entry name" value="Band_7/SPFH_dom_sf"/>
</dbReference>
<evidence type="ECO:0000256" key="1">
    <source>
        <dbReference type="ARBA" id="ARBA00004173"/>
    </source>
</evidence>
<organism evidence="5 6">
    <name type="scientific">Angomonas deanei</name>
    <dbReference type="NCBI Taxonomy" id="59799"/>
    <lineage>
        <taxon>Eukaryota</taxon>
        <taxon>Discoba</taxon>
        <taxon>Euglenozoa</taxon>
        <taxon>Kinetoplastea</taxon>
        <taxon>Metakinetoplastina</taxon>
        <taxon>Trypanosomatida</taxon>
        <taxon>Trypanosomatidae</taxon>
        <taxon>Strigomonadinae</taxon>
        <taxon>Angomonas</taxon>
    </lineage>
</organism>
<dbReference type="Gene3D" id="3.30.479.30">
    <property type="entry name" value="Band 7 domain"/>
    <property type="match status" value="1"/>
</dbReference>
<dbReference type="PANTHER" id="PTHR43327:SF10">
    <property type="entry name" value="STOMATIN-LIKE PROTEIN 2, MITOCHONDRIAL"/>
    <property type="match status" value="1"/>
</dbReference>
<dbReference type="CDD" id="cd08829">
    <property type="entry name" value="SPFH_paraslipin"/>
    <property type="match status" value="1"/>
</dbReference>
<dbReference type="InterPro" id="IPR050710">
    <property type="entry name" value="Band7/mec-2_domain"/>
</dbReference>
<evidence type="ECO:0000259" key="4">
    <source>
        <dbReference type="SMART" id="SM00244"/>
    </source>
</evidence>
<dbReference type="Pfam" id="PF01145">
    <property type="entry name" value="Band_7"/>
    <property type="match status" value="1"/>
</dbReference>
<evidence type="ECO:0000313" key="6">
    <source>
        <dbReference type="Proteomes" id="UP000515908"/>
    </source>
</evidence>
<evidence type="ECO:0000313" key="5">
    <source>
        <dbReference type="EMBL" id="CAD2222412.1"/>
    </source>
</evidence>
<dbReference type="GO" id="GO:0005886">
    <property type="term" value="C:plasma membrane"/>
    <property type="evidence" value="ECO:0007669"/>
    <property type="project" value="UniProtKB-ARBA"/>
</dbReference>
<feature type="domain" description="Band 7" evidence="4">
    <location>
        <begin position="54"/>
        <end position="212"/>
    </location>
</feature>
<dbReference type="GO" id="GO:0005739">
    <property type="term" value="C:mitochondrion"/>
    <property type="evidence" value="ECO:0007669"/>
    <property type="project" value="UniProtKB-SubCell"/>
</dbReference>
<dbReference type="InterPro" id="IPR001972">
    <property type="entry name" value="Stomatin_HflK_fam"/>
</dbReference>